<proteinExistence type="predicted"/>
<dbReference type="EMBL" id="VNJI01000004">
    <property type="protein sequence ID" value="TVY11136.1"/>
    <property type="molecule type" value="Genomic_DNA"/>
</dbReference>
<dbReference type="Pfam" id="PF13618">
    <property type="entry name" value="Gluconate_2-dh3"/>
    <property type="match status" value="1"/>
</dbReference>
<gene>
    <name evidence="1" type="ORF">FPZ49_04675</name>
</gene>
<evidence type="ECO:0000313" key="1">
    <source>
        <dbReference type="EMBL" id="TVY11136.1"/>
    </source>
</evidence>
<keyword evidence="2" id="KW-1185">Reference proteome</keyword>
<dbReference type="Proteomes" id="UP000317036">
    <property type="component" value="Unassembled WGS sequence"/>
</dbReference>
<protein>
    <submittedName>
        <fullName evidence="1">Gluconate 2-dehydrogenase subunit 3 family protein</fullName>
    </submittedName>
</protein>
<dbReference type="OrthoDB" id="63962at2"/>
<evidence type="ECO:0000313" key="2">
    <source>
        <dbReference type="Proteomes" id="UP000317036"/>
    </source>
</evidence>
<dbReference type="InterPro" id="IPR027056">
    <property type="entry name" value="Gluconate_2DH_su3"/>
</dbReference>
<comment type="caution">
    <text evidence="1">The sequence shown here is derived from an EMBL/GenBank/DDBJ whole genome shotgun (WGS) entry which is preliminary data.</text>
</comment>
<reference evidence="1 2" key="1">
    <citation type="submission" date="2019-07" db="EMBL/GenBank/DDBJ databases">
        <authorList>
            <person name="Kim J."/>
        </authorList>
    </citation>
    <scope>NUCLEOTIDE SEQUENCE [LARGE SCALE GENOMIC DNA]</scope>
    <source>
        <strain evidence="1 2">JC52</strain>
    </source>
</reference>
<organism evidence="1 2">
    <name type="scientific">Paenibacillus cremeus</name>
    <dbReference type="NCBI Taxonomy" id="2163881"/>
    <lineage>
        <taxon>Bacteria</taxon>
        <taxon>Bacillati</taxon>
        <taxon>Bacillota</taxon>
        <taxon>Bacilli</taxon>
        <taxon>Bacillales</taxon>
        <taxon>Paenibacillaceae</taxon>
        <taxon>Paenibacillus</taxon>
    </lineage>
</organism>
<dbReference type="AlphaFoldDB" id="A0A559KG91"/>
<accession>A0A559KG91</accession>
<name>A0A559KG91_9BACL</name>
<dbReference type="RefSeq" id="WP_144843879.1">
    <property type="nucleotide sequence ID" value="NZ_VNJI01000004.1"/>
</dbReference>
<sequence length="198" mass="22783">MPKETHYPSFNVMNEQDEWDDHTQSIVTSRLEMKNSFKFLTPAETELLRRVCSLLVDDERPEVLDFIVDHIDQTLHQSPGESQRKVGVPQAPELVRSGLAAMEQGSHIQSASSFLKLEQGEQQQYLQQISDAKAEPRHIWGPIPQQDFFKKLMSLTVESYCSHPKIWSEIGYGGPAYPRGYVRTELGQLDPWEAQRER</sequence>